<sequence>MRESSRGKRLFEPTRYGMSGPVLPSLPSALRLTSPAGQHCSALSVPQQPVRVRQEEWSASRPSDVMCAARLRHVTARKNAEPHVWPEVLSVCVPASLRLGLRGRYKIPWSFGVWLACR</sequence>
<accession>A0A5B7G648</accession>
<protein>
    <submittedName>
        <fullName evidence="1">Uncharacterized protein</fullName>
    </submittedName>
</protein>
<organism evidence="1 2">
    <name type="scientific">Portunus trituberculatus</name>
    <name type="common">Swimming crab</name>
    <name type="synonym">Neptunus trituberculatus</name>
    <dbReference type="NCBI Taxonomy" id="210409"/>
    <lineage>
        <taxon>Eukaryota</taxon>
        <taxon>Metazoa</taxon>
        <taxon>Ecdysozoa</taxon>
        <taxon>Arthropoda</taxon>
        <taxon>Crustacea</taxon>
        <taxon>Multicrustacea</taxon>
        <taxon>Malacostraca</taxon>
        <taxon>Eumalacostraca</taxon>
        <taxon>Eucarida</taxon>
        <taxon>Decapoda</taxon>
        <taxon>Pleocyemata</taxon>
        <taxon>Brachyura</taxon>
        <taxon>Eubrachyura</taxon>
        <taxon>Portunoidea</taxon>
        <taxon>Portunidae</taxon>
        <taxon>Portuninae</taxon>
        <taxon>Portunus</taxon>
    </lineage>
</organism>
<reference evidence="1 2" key="1">
    <citation type="submission" date="2019-05" db="EMBL/GenBank/DDBJ databases">
        <title>Another draft genome of Portunus trituberculatus and its Hox gene families provides insights of decapod evolution.</title>
        <authorList>
            <person name="Jeong J.-H."/>
            <person name="Song I."/>
            <person name="Kim S."/>
            <person name="Choi T."/>
            <person name="Kim D."/>
            <person name="Ryu S."/>
            <person name="Kim W."/>
        </authorList>
    </citation>
    <scope>NUCLEOTIDE SEQUENCE [LARGE SCALE GENOMIC DNA]</scope>
    <source>
        <tissue evidence="1">Muscle</tissue>
    </source>
</reference>
<evidence type="ECO:0000313" key="1">
    <source>
        <dbReference type="EMBL" id="MPC52965.1"/>
    </source>
</evidence>
<keyword evidence="2" id="KW-1185">Reference proteome</keyword>
<gene>
    <name evidence="1" type="ORF">E2C01_046848</name>
</gene>
<comment type="caution">
    <text evidence="1">The sequence shown here is derived from an EMBL/GenBank/DDBJ whole genome shotgun (WGS) entry which is preliminary data.</text>
</comment>
<proteinExistence type="predicted"/>
<evidence type="ECO:0000313" key="2">
    <source>
        <dbReference type="Proteomes" id="UP000324222"/>
    </source>
</evidence>
<dbReference type="AlphaFoldDB" id="A0A5B7G648"/>
<name>A0A5B7G648_PORTR</name>
<dbReference type="Proteomes" id="UP000324222">
    <property type="component" value="Unassembled WGS sequence"/>
</dbReference>
<dbReference type="EMBL" id="VSRR010011286">
    <property type="protein sequence ID" value="MPC52965.1"/>
    <property type="molecule type" value="Genomic_DNA"/>
</dbReference>